<feature type="compositionally biased region" description="Low complexity" evidence="1">
    <location>
        <begin position="172"/>
        <end position="186"/>
    </location>
</feature>
<reference evidence="3" key="1">
    <citation type="submission" date="2020-08" db="EMBL/GenBank/DDBJ databases">
        <title>Multicomponent nature underlies the extraordinary mechanical properties of spider dragline silk.</title>
        <authorList>
            <person name="Kono N."/>
            <person name="Nakamura H."/>
            <person name="Mori M."/>
            <person name="Yoshida Y."/>
            <person name="Ohtoshi R."/>
            <person name="Malay A.D."/>
            <person name="Moran D.A.P."/>
            <person name="Tomita M."/>
            <person name="Numata K."/>
            <person name="Arakawa K."/>
        </authorList>
    </citation>
    <scope>NUCLEOTIDE SEQUENCE</scope>
</reference>
<feature type="compositionally biased region" description="Basic and acidic residues" evidence="1">
    <location>
        <begin position="245"/>
        <end position="262"/>
    </location>
</feature>
<feature type="region of interest" description="Disordered" evidence="1">
    <location>
        <begin position="1"/>
        <end position="142"/>
    </location>
</feature>
<feature type="compositionally biased region" description="Basic residues" evidence="1">
    <location>
        <begin position="9"/>
        <end position="30"/>
    </location>
</feature>
<dbReference type="OrthoDB" id="10577067at2759"/>
<evidence type="ECO:0000256" key="1">
    <source>
        <dbReference type="SAM" id="MobiDB-lite"/>
    </source>
</evidence>
<sequence>MDDSDSSHKKEKKDHSRKSSHKKKHKRSKRKLQDPSETPKHSRNEESGDKVEETSDVPESSRDEESSDSSSEYILKAKKRKTSSKPPFSVETETVSEETTLHPDPKKILLSISRKTSFKDKPDHSVKQKKSGNRSKSSGCKVKSETVFNVELPYDLFGDDQEHLRFMHSRISGSSESLESSAPGPSKVDQTDSTQERLPILKIVKSDQNEYKLMPKPRDPLPKETSSDPDQTGIKIGGACSSKSGLDKEVSSHFTEQKDTKITTKKVSSRPPYEKAHSYAYVDINPPKKTPESLSRESRHKKAVHERFAGEKQKIPAKTTKPEHSSKTSSRPDKAMNDYVKKEIKRLLGRAVLENACDSDSEEAVKKNFRKSLTFWPLGNIIAMFPGKDGCTRVVSLKTVCGEIVHPVQRLYPLELDNDGTINVPDKDQIAFDKDVL</sequence>
<dbReference type="EMBL" id="BMAV01003640">
    <property type="protein sequence ID" value="GFY43379.1"/>
    <property type="molecule type" value="Genomic_DNA"/>
</dbReference>
<protein>
    <recommendedName>
        <fullName evidence="2">DUF5641 domain-containing protein</fullName>
    </recommendedName>
</protein>
<dbReference type="Pfam" id="PF18701">
    <property type="entry name" value="DUF5641"/>
    <property type="match status" value="1"/>
</dbReference>
<dbReference type="Proteomes" id="UP000886998">
    <property type="component" value="Unassembled WGS sequence"/>
</dbReference>
<feature type="domain" description="DUF5641" evidence="2">
    <location>
        <begin position="373"/>
        <end position="414"/>
    </location>
</feature>
<accession>A0A8X6WZP3</accession>
<comment type="caution">
    <text evidence="3">The sequence shown here is derived from an EMBL/GenBank/DDBJ whole genome shotgun (WGS) entry which is preliminary data.</text>
</comment>
<feature type="compositionally biased region" description="Basic and acidic residues" evidence="1">
    <location>
        <begin position="305"/>
        <end position="333"/>
    </location>
</feature>
<name>A0A8X6WZP3_9ARAC</name>
<feature type="compositionally biased region" description="Basic and acidic residues" evidence="1">
    <location>
        <begin position="31"/>
        <end position="64"/>
    </location>
</feature>
<feature type="region of interest" description="Disordered" evidence="1">
    <location>
        <begin position="168"/>
        <end position="333"/>
    </location>
</feature>
<dbReference type="InterPro" id="IPR040676">
    <property type="entry name" value="DUF5641"/>
</dbReference>
<evidence type="ECO:0000313" key="3">
    <source>
        <dbReference type="EMBL" id="GFY43379.1"/>
    </source>
</evidence>
<organism evidence="3 4">
    <name type="scientific">Trichonephila inaurata madagascariensis</name>
    <dbReference type="NCBI Taxonomy" id="2747483"/>
    <lineage>
        <taxon>Eukaryota</taxon>
        <taxon>Metazoa</taxon>
        <taxon>Ecdysozoa</taxon>
        <taxon>Arthropoda</taxon>
        <taxon>Chelicerata</taxon>
        <taxon>Arachnida</taxon>
        <taxon>Araneae</taxon>
        <taxon>Araneomorphae</taxon>
        <taxon>Entelegynae</taxon>
        <taxon>Araneoidea</taxon>
        <taxon>Nephilidae</taxon>
        <taxon>Trichonephila</taxon>
        <taxon>Trichonephila inaurata</taxon>
    </lineage>
</organism>
<evidence type="ECO:0000313" key="4">
    <source>
        <dbReference type="Proteomes" id="UP000886998"/>
    </source>
</evidence>
<gene>
    <name evidence="3" type="ORF">TNIN_93391</name>
</gene>
<evidence type="ECO:0000259" key="2">
    <source>
        <dbReference type="Pfam" id="PF18701"/>
    </source>
</evidence>
<keyword evidence="4" id="KW-1185">Reference proteome</keyword>
<feature type="compositionally biased region" description="Basic and acidic residues" evidence="1">
    <location>
        <begin position="117"/>
        <end position="126"/>
    </location>
</feature>
<feature type="compositionally biased region" description="Basic and acidic residues" evidence="1">
    <location>
        <begin position="216"/>
        <end position="226"/>
    </location>
</feature>
<proteinExistence type="predicted"/>
<dbReference type="AlphaFoldDB" id="A0A8X6WZP3"/>